<sequence>MPRTLFLIFNHTFTEAQQVDALATLGVDRIVRPPAHVRNVWGQIPADLPAISDYLAPVREWLAETAASGDYVLIQGDFGACCLMVQEAFKQGLIPVYATTRREAVEAPQPDGTVKMVHHFKHRRFRRYEC</sequence>
<dbReference type="eggNOG" id="ENOG5032UF4">
    <property type="taxonomic scope" value="Bacteria"/>
</dbReference>
<dbReference type="InterPro" id="IPR049811">
    <property type="entry name" value="MJ1673-like_dom"/>
</dbReference>
<gene>
    <name evidence="1" type="ORF">dsmv_0859</name>
</gene>
<accession>S7T9V5</accession>
<reference evidence="1 2" key="1">
    <citation type="journal article" date="2013" name="Genome Announc.">
        <title>Draft genome sequences for three mercury-methylating, sulfate-reducing bacteria.</title>
        <authorList>
            <person name="Brown S.D."/>
            <person name="Hurt R.A.Jr."/>
            <person name="Gilmour C.C."/>
            <person name="Elias D.A."/>
        </authorList>
    </citation>
    <scope>NUCLEOTIDE SEQUENCE [LARGE SCALE GENOMIC DNA]</scope>
    <source>
        <strain evidence="1 2">DSM 2059</strain>
    </source>
</reference>
<dbReference type="NCBIfam" id="NF040559">
    <property type="entry name" value="CAS_Csx20"/>
    <property type="match status" value="1"/>
</dbReference>
<dbReference type="STRING" id="897.B2D07_12990"/>
<dbReference type="PATRIC" id="fig|1121405.3.peg.4095"/>
<dbReference type="AlphaFoldDB" id="S7T9V5"/>
<organism evidence="1 2">
    <name type="scientific">Desulfococcus multivorans DSM 2059</name>
    <dbReference type="NCBI Taxonomy" id="1121405"/>
    <lineage>
        <taxon>Bacteria</taxon>
        <taxon>Pseudomonadati</taxon>
        <taxon>Thermodesulfobacteriota</taxon>
        <taxon>Desulfobacteria</taxon>
        <taxon>Desulfobacterales</taxon>
        <taxon>Desulfococcaceae</taxon>
        <taxon>Desulfococcus</taxon>
    </lineage>
</organism>
<comment type="caution">
    <text evidence="1">The sequence shown here is derived from an EMBL/GenBank/DDBJ whole genome shotgun (WGS) entry which is preliminary data.</text>
</comment>
<dbReference type="OrthoDB" id="9811802at2"/>
<dbReference type="RefSeq" id="WP_020878442.1">
    <property type="nucleotide sequence ID" value="NZ_ATHJ01000127.1"/>
</dbReference>
<evidence type="ECO:0000313" key="2">
    <source>
        <dbReference type="Proteomes" id="UP000014977"/>
    </source>
</evidence>
<evidence type="ECO:0000313" key="1">
    <source>
        <dbReference type="EMBL" id="EPR33320.1"/>
    </source>
</evidence>
<dbReference type="Proteomes" id="UP000014977">
    <property type="component" value="Unassembled WGS sequence"/>
</dbReference>
<protein>
    <submittedName>
        <fullName evidence="1">Uncharacterized protein</fullName>
    </submittedName>
</protein>
<dbReference type="EMBL" id="ATHJ01000127">
    <property type="protein sequence ID" value="EPR33320.1"/>
    <property type="molecule type" value="Genomic_DNA"/>
</dbReference>
<name>S7T9V5_DESML</name>
<keyword evidence="2" id="KW-1185">Reference proteome</keyword>
<proteinExistence type="predicted"/>